<dbReference type="Pfam" id="PF14907">
    <property type="entry name" value="NTP_transf_5"/>
    <property type="match status" value="1"/>
</dbReference>
<sequence>MGVHGAVRQWRVLEGLLRACRLDGGPDEVARWSTEFWPQAVEGARTLRLLPQLASVAVRGRVLPELPDGLGPGVLAQRAGLSWQGVLWQARCRNRERNRLLLEQGEEVLAALAAAGVRAAGLKGLHLLRAGSWPDPAAREMRDLDVLVAPADLDAAREVLAELHYRPATADGYGRLADDHHDLALSRPGAPGTVELHRALLARDHARELDTAAVLERITPDGFLDDADAFLHVVAHAQLQDAGRLMAQPPLRAVLDGAWLLRAGRAGTAPQHRARSGPALRRALAVHLRDTAVVAGWPDSAAAHGGWWWRMRWLAGLAVASSPRWAPLYQDVCLAPRTLNASRIAQLYDVPAHGVPLARARAAYVGRALARRR</sequence>
<evidence type="ECO:0000313" key="2">
    <source>
        <dbReference type="Proteomes" id="UP001599542"/>
    </source>
</evidence>
<keyword evidence="2" id="KW-1185">Reference proteome</keyword>
<name>A0ABW6GM08_9ACTN</name>
<dbReference type="RefSeq" id="WP_380325871.1">
    <property type="nucleotide sequence ID" value="NZ_JBHYPW010000031.1"/>
</dbReference>
<reference evidence="1 2" key="1">
    <citation type="submission" date="2024-09" db="EMBL/GenBank/DDBJ databases">
        <title>The Natural Products Discovery Center: Release of the First 8490 Sequenced Strains for Exploring Actinobacteria Biosynthetic Diversity.</title>
        <authorList>
            <person name="Kalkreuter E."/>
            <person name="Kautsar S.A."/>
            <person name="Yang D."/>
            <person name="Bader C.D."/>
            <person name="Teijaro C.N."/>
            <person name="Fluegel L."/>
            <person name="Davis C.M."/>
            <person name="Simpson J.R."/>
            <person name="Lauterbach L."/>
            <person name="Steele A.D."/>
            <person name="Gui C."/>
            <person name="Meng S."/>
            <person name="Li G."/>
            <person name="Viehrig K."/>
            <person name="Ye F."/>
            <person name="Su P."/>
            <person name="Kiefer A.F."/>
            <person name="Nichols A."/>
            <person name="Cepeda A.J."/>
            <person name="Yan W."/>
            <person name="Fan B."/>
            <person name="Jiang Y."/>
            <person name="Adhikari A."/>
            <person name="Zheng C.-J."/>
            <person name="Schuster L."/>
            <person name="Cowan T.M."/>
            <person name="Smanski M.J."/>
            <person name="Chevrette M.G."/>
            <person name="De Carvalho L.P.S."/>
            <person name="Shen B."/>
        </authorList>
    </citation>
    <scope>NUCLEOTIDE SEQUENCE [LARGE SCALE GENOMIC DNA]</scope>
    <source>
        <strain evidence="1 2">NPDC058753</strain>
    </source>
</reference>
<gene>
    <name evidence="1" type="ORF">ACFW6T_17550</name>
</gene>
<dbReference type="Proteomes" id="UP001599542">
    <property type="component" value="Unassembled WGS sequence"/>
</dbReference>
<proteinExistence type="predicted"/>
<accession>A0ABW6GM08</accession>
<evidence type="ECO:0000313" key="1">
    <source>
        <dbReference type="EMBL" id="MFE1353788.1"/>
    </source>
</evidence>
<protein>
    <submittedName>
        <fullName evidence="1">Nucleotidyltransferase family protein</fullName>
    </submittedName>
</protein>
<dbReference type="EMBL" id="JBHYPX010000033">
    <property type="protein sequence ID" value="MFE1353788.1"/>
    <property type="molecule type" value="Genomic_DNA"/>
</dbReference>
<organism evidence="1 2">
    <name type="scientific">Kitasatospora phosalacinea</name>
    <dbReference type="NCBI Taxonomy" id="2065"/>
    <lineage>
        <taxon>Bacteria</taxon>
        <taxon>Bacillati</taxon>
        <taxon>Actinomycetota</taxon>
        <taxon>Actinomycetes</taxon>
        <taxon>Kitasatosporales</taxon>
        <taxon>Streptomycetaceae</taxon>
        <taxon>Kitasatospora</taxon>
    </lineage>
</organism>
<comment type="caution">
    <text evidence="1">The sequence shown here is derived from an EMBL/GenBank/DDBJ whole genome shotgun (WGS) entry which is preliminary data.</text>
</comment>
<dbReference type="InterPro" id="IPR039498">
    <property type="entry name" value="NTP_transf_5"/>
</dbReference>